<accession>A0A8H3FA06</accession>
<protein>
    <recommendedName>
        <fullName evidence="4">Hyaluronan/mRNA-binding protein domain-containing protein</fullName>
    </recommendedName>
</protein>
<name>A0A8H3FA06_9LECA</name>
<feature type="compositionally biased region" description="Polar residues" evidence="1">
    <location>
        <begin position="155"/>
        <end position="169"/>
    </location>
</feature>
<feature type="compositionally biased region" description="Acidic residues" evidence="1">
    <location>
        <begin position="219"/>
        <end position="228"/>
    </location>
</feature>
<dbReference type="OrthoDB" id="2122308at2759"/>
<reference evidence="2" key="1">
    <citation type="submission" date="2021-03" db="EMBL/GenBank/DDBJ databases">
        <authorList>
            <person name="Tagirdzhanova G."/>
        </authorList>
    </citation>
    <scope>NUCLEOTIDE SEQUENCE</scope>
</reference>
<feature type="compositionally biased region" description="Basic and acidic residues" evidence="1">
    <location>
        <begin position="191"/>
        <end position="210"/>
    </location>
</feature>
<evidence type="ECO:0000313" key="3">
    <source>
        <dbReference type="Proteomes" id="UP000664521"/>
    </source>
</evidence>
<gene>
    <name evidence="2" type="ORF">HETSPECPRED_004260</name>
</gene>
<comment type="caution">
    <text evidence="2">The sequence shown here is derived from an EMBL/GenBank/DDBJ whole genome shotgun (WGS) entry which is preliminary data.</text>
</comment>
<sequence>MAAGQSLSGTKQDNASTSSTGIPPLLNNQFAFAFVILGWRNVTGLKAYFLKSIDGSILTVIFNITNNNLQYHIHIHHRHINSQKLTVPPPVTRSHKFNDRDHAGLADGTATAEEHLPRYFSKSGHEGVDPKKVKKEGSGKSNWGRPGEEGDDYNFNFTNARRRSNSSSHGHALSAFKTKFETVDQDPVFEEELHGAPAEEERLALDKEESADSISSASIDEEDQAKKL</sequence>
<feature type="region of interest" description="Disordered" evidence="1">
    <location>
        <begin position="1"/>
        <end position="20"/>
    </location>
</feature>
<feature type="compositionally biased region" description="Basic and acidic residues" evidence="1">
    <location>
        <begin position="121"/>
        <end position="138"/>
    </location>
</feature>
<keyword evidence="3" id="KW-1185">Reference proteome</keyword>
<dbReference type="Proteomes" id="UP000664521">
    <property type="component" value="Unassembled WGS sequence"/>
</dbReference>
<dbReference type="EMBL" id="CAJPDS010000026">
    <property type="protein sequence ID" value="CAF9920508.1"/>
    <property type="molecule type" value="Genomic_DNA"/>
</dbReference>
<evidence type="ECO:0000256" key="1">
    <source>
        <dbReference type="SAM" id="MobiDB-lite"/>
    </source>
</evidence>
<evidence type="ECO:0008006" key="4">
    <source>
        <dbReference type="Google" id="ProtNLM"/>
    </source>
</evidence>
<feature type="region of interest" description="Disordered" evidence="1">
    <location>
        <begin position="121"/>
        <end position="228"/>
    </location>
</feature>
<evidence type="ECO:0000313" key="2">
    <source>
        <dbReference type="EMBL" id="CAF9920508.1"/>
    </source>
</evidence>
<organism evidence="2 3">
    <name type="scientific">Heterodermia speciosa</name>
    <dbReference type="NCBI Taxonomy" id="116794"/>
    <lineage>
        <taxon>Eukaryota</taxon>
        <taxon>Fungi</taxon>
        <taxon>Dikarya</taxon>
        <taxon>Ascomycota</taxon>
        <taxon>Pezizomycotina</taxon>
        <taxon>Lecanoromycetes</taxon>
        <taxon>OSLEUM clade</taxon>
        <taxon>Lecanoromycetidae</taxon>
        <taxon>Caliciales</taxon>
        <taxon>Physciaceae</taxon>
        <taxon>Heterodermia</taxon>
    </lineage>
</organism>
<dbReference type="AlphaFoldDB" id="A0A8H3FA06"/>
<proteinExistence type="predicted"/>